<evidence type="ECO:0000313" key="3">
    <source>
        <dbReference type="Proteomes" id="UP000594454"/>
    </source>
</evidence>
<keyword evidence="3" id="KW-1185">Reference proteome</keyword>
<evidence type="ECO:0000256" key="1">
    <source>
        <dbReference type="SAM" id="MobiDB-lite"/>
    </source>
</evidence>
<protein>
    <submittedName>
        <fullName evidence="2">Uncharacterized protein</fullName>
    </submittedName>
</protein>
<dbReference type="InParanoid" id="A0A7R8V579"/>
<dbReference type="EMBL" id="LR899014">
    <property type="protein sequence ID" value="CAD7092292.1"/>
    <property type="molecule type" value="Genomic_DNA"/>
</dbReference>
<evidence type="ECO:0000313" key="2">
    <source>
        <dbReference type="EMBL" id="CAD7092292.1"/>
    </source>
</evidence>
<feature type="compositionally biased region" description="Basic and acidic residues" evidence="1">
    <location>
        <begin position="176"/>
        <end position="185"/>
    </location>
</feature>
<feature type="compositionally biased region" description="Basic residues" evidence="1">
    <location>
        <begin position="186"/>
        <end position="202"/>
    </location>
</feature>
<organism evidence="2 3">
    <name type="scientific">Hermetia illucens</name>
    <name type="common">Black soldier fly</name>
    <dbReference type="NCBI Taxonomy" id="343691"/>
    <lineage>
        <taxon>Eukaryota</taxon>
        <taxon>Metazoa</taxon>
        <taxon>Ecdysozoa</taxon>
        <taxon>Arthropoda</taxon>
        <taxon>Hexapoda</taxon>
        <taxon>Insecta</taxon>
        <taxon>Pterygota</taxon>
        <taxon>Neoptera</taxon>
        <taxon>Endopterygota</taxon>
        <taxon>Diptera</taxon>
        <taxon>Brachycera</taxon>
        <taxon>Stratiomyomorpha</taxon>
        <taxon>Stratiomyidae</taxon>
        <taxon>Hermetiinae</taxon>
        <taxon>Hermetia</taxon>
    </lineage>
</organism>
<feature type="compositionally biased region" description="Basic and acidic residues" evidence="1">
    <location>
        <begin position="48"/>
        <end position="63"/>
    </location>
</feature>
<reference evidence="2 3" key="1">
    <citation type="submission" date="2020-11" db="EMBL/GenBank/DDBJ databases">
        <authorList>
            <person name="Wallbank WR R."/>
            <person name="Pardo Diaz C."/>
            <person name="Kozak K."/>
            <person name="Martin S."/>
            <person name="Jiggins C."/>
            <person name="Moest M."/>
            <person name="Warren A I."/>
            <person name="Generalovic N T."/>
            <person name="Byers J.R.P. K."/>
            <person name="Montejo-Kovacevich G."/>
            <person name="Yen C E."/>
        </authorList>
    </citation>
    <scope>NUCLEOTIDE SEQUENCE [LARGE SCALE GENOMIC DNA]</scope>
</reference>
<name>A0A7R8V579_HERIL</name>
<dbReference type="AlphaFoldDB" id="A0A7R8V579"/>
<feature type="region of interest" description="Disordered" evidence="1">
    <location>
        <begin position="153"/>
        <end position="224"/>
    </location>
</feature>
<gene>
    <name evidence="2" type="ORF">HERILL_LOCUS14667</name>
</gene>
<proteinExistence type="predicted"/>
<accession>A0A7R8V579</accession>
<sequence length="224" mass="26263">MESGRSSEARNPVHPRINFPSRSTDIFNPFVEKSTEISSRGRNPFRISTKDCRDRSGTFDYQRRSRNQHRFRREQSKNYTKYRGFTERRDSQSAPRYRNKPRFERDESGRVVKNAQFVERDDSESPPRKLRSVIVVPLATRRLMDLNRLECDDAEEGSHSSGSGCKSSNSSDSNDDSFRNSEWRQARKRHDDRKQPAKRRRFNSYESGYQTGTSRPDSTTSSKF</sequence>
<feature type="region of interest" description="Disordered" evidence="1">
    <location>
        <begin position="1"/>
        <end position="108"/>
    </location>
</feature>
<dbReference type="Proteomes" id="UP000594454">
    <property type="component" value="Chromosome 6"/>
</dbReference>
<feature type="compositionally biased region" description="Polar residues" evidence="1">
    <location>
        <begin position="204"/>
        <end position="224"/>
    </location>
</feature>
<feature type="compositionally biased region" description="Low complexity" evidence="1">
    <location>
        <begin position="159"/>
        <end position="172"/>
    </location>
</feature>